<keyword evidence="12" id="KW-1185">Reference proteome</keyword>
<evidence type="ECO:0000259" key="10">
    <source>
        <dbReference type="Pfam" id="PF20628"/>
    </source>
</evidence>
<comment type="cofactor">
    <cofactor evidence="1">
        <name>heme b</name>
        <dbReference type="ChEBI" id="CHEBI:60344"/>
    </cofactor>
</comment>
<evidence type="ECO:0000256" key="2">
    <source>
        <dbReference type="ARBA" id="ARBA00022559"/>
    </source>
</evidence>
<reference evidence="11 12" key="1">
    <citation type="submission" date="2022-06" db="EMBL/GenBank/DDBJ databases">
        <title>New Species of the Genus Actinoplanes, ActinopZanes ferrugineus.</title>
        <authorList>
            <person name="Ding P."/>
        </authorList>
    </citation>
    <scope>NUCLEOTIDE SEQUENCE [LARGE SCALE GENOMIC DNA]</scope>
    <source>
        <strain evidence="11 12">TRM88003</strain>
    </source>
</reference>
<evidence type="ECO:0000256" key="5">
    <source>
        <dbReference type="ARBA" id="ARBA00022729"/>
    </source>
</evidence>
<evidence type="ECO:0000313" key="12">
    <source>
        <dbReference type="Proteomes" id="UP001523369"/>
    </source>
</evidence>
<feature type="domain" description="Dyp-type peroxidase C-terminal" evidence="10">
    <location>
        <begin position="248"/>
        <end position="406"/>
    </location>
</feature>
<dbReference type="PANTHER" id="PTHR30521:SF4">
    <property type="entry name" value="DEFERROCHELATASE"/>
    <property type="match status" value="1"/>
</dbReference>
<dbReference type="PANTHER" id="PTHR30521">
    <property type="entry name" value="DEFERROCHELATASE/PEROXIDASE"/>
    <property type="match status" value="1"/>
</dbReference>
<evidence type="ECO:0000313" key="11">
    <source>
        <dbReference type="EMBL" id="MCO8274955.1"/>
    </source>
</evidence>
<keyword evidence="6" id="KW-0560">Oxidoreductase</keyword>
<keyword evidence="2 11" id="KW-0575">Peroxidase</keyword>
<keyword evidence="7" id="KW-0408">Iron</keyword>
<evidence type="ECO:0000256" key="1">
    <source>
        <dbReference type="ARBA" id="ARBA00001970"/>
    </source>
</evidence>
<keyword evidence="3" id="KW-0349">Heme</keyword>
<dbReference type="InterPro" id="IPR006314">
    <property type="entry name" value="Dyp_peroxidase"/>
</dbReference>
<dbReference type="GO" id="GO:0004601">
    <property type="term" value="F:peroxidase activity"/>
    <property type="evidence" value="ECO:0007669"/>
    <property type="project" value="UniProtKB-KW"/>
</dbReference>
<evidence type="ECO:0000256" key="8">
    <source>
        <dbReference type="ARBA" id="ARBA00025737"/>
    </source>
</evidence>
<dbReference type="InterPro" id="IPR011008">
    <property type="entry name" value="Dimeric_a/b-barrel"/>
</dbReference>
<evidence type="ECO:0000256" key="4">
    <source>
        <dbReference type="ARBA" id="ARBA00022723"/>
    </source>
</evidence>
<dbReference type="EMBL" id="JAMYJR010000033">
    <property type="protein sequence ID" value="MCO8274955.1"/>
    <property type="molecule type" value="Genomic_DNA"/>
</dbReference>
<feature type="region of interest" description="Disordered" evidence="9">
    <location>
        <begin position="298"/>
        <end position="327"/>
    </location>
</feature>
<name>A0ABT1DVT1_9ACTN</name>
<keyword evidence="5" id="KW-0732">Signal</keyword>
<evidence type="ECO:0000256" key="6">
    <source>
        <dbReference type="ARBA" id="ARBA00023002"/>
    </source>
</evidence>
<organism evidence="11 12">
    <name type="scientific">Paractinoplanes aksuensis</name>
    <dbReference type="NCBI Taxonomy" id="2939490"/>
    <lineage>
        <taxon>Bacteria</taxon>
        <taxon>Bacillati</taxon>
        <taxon>Actinomycetota</taxon>
        <taxon>Actinomycetes</taxon>
        <taxon>Micromonosporales</taxon>
        <taxon>Micromonosporaceae</taxon>
        <taxon>Paractinoplanes</taxon>
    </lineage>
</organism>
<gene>
    <name evidence="11" type="ORF">M1L60_30675</name>
</gene>
<dbReference type="SUPFAM" id="SSF54909">
    <property type="entry name" value="Dimeric alpha+beta barrel"/>
    <property type="match status" value="1"/>
</dbReference>
<dbReference type="PROSITE" id="PS51404">
    <property type="entry name" value="DYP_PEROXIDASE"/>
    <property type="match status" value="1"/>
</dbReference>
<dbReference type="Proteomes" id="UP001523369">
    <property type="component" value="Unassembled WGS sequence"/>
</dbReference>
<comment type="caution">
    <text evidence="11">The sequence shown here is derived from an EMBL/GenBank/DDBJ whole genome shotgun (WGS) entry which is preliminary data.</text>
</comment>
<dbReference type="Pfam" id="PF20628">
    <property type="entry name" value="Dyp_perox_C"/>
    <property type="match status" value="1"/>
</dbReference>
<evidence type="ECO:0000256" key="7">
    <source>
        <dbReference type="ARBA" id="ARBA00023004"/>
    </source>
</evidence>
<accession>A0ABT1DVT1</accession>
<comment type="similarity">
    <text evidence="8">Belongs to the DyP-type peroxidase family.</text>
</comment>
<evidence type="ECO:0000256" key="3">
    <source>
        <dbReference type="ARBA" id="ARBA00022617"/>
    </source>
</evidence>
<protein>
    <submittedName>
        <fullName evidence="11">Dyp-type peroxidase</fullName>
    </submittedName>
</protein>
<evidence type="ECO:0000256" key="9">
    <source>
        <dbReference type="SAM" id="MobiDB-lite"/>
    </source>
</evidence>
<feature type="compositionally biased region" description="Basic and acidic residues" evidence="9">
    <location>
        <begin position="298"/>
        <end position="311"/>
    </location>
</feature>
<keyword evidence="4" id="KW-0479">Metal-binding</keyword>
<dbReference type="RefSeq" id="WP_253241021.1">
    <property type="nucleotide sequence ID" value="NZ_JAMYJR010000033.1"/>
</dbReference>
<dbReference type="InterPro" id="IPR048328">
    <property type="entry name" value="Dyp_perox_C"/>
</dbReference>
<proteinExistence type="inferred from homology"/>
<sequence length="479" mass="51969">MATPADSPLARPDQIQGNILRPFGGGHQAFLALSFANNQPGARRWLAELATRVAGTDDVPARAPRGETRLAPGQTLLNVGLTAPGLVVLHPETAGRLAAFEAFWAGPLGPRLDDANRLTTTPALIGDTGRNDPLNWEVGGRGPTVDALLTIAAGDEQTLTDAVRRELDGAAAEGLKELHTQVGVVHRDPVGHHRIEHFGFADGISQPAVRGFPDSEALFGSPVIAAGEFIVGCPGERRPPSWKPKPAAPKWMRGGSFQVYRRLVQDVPGWWDHMAELAAPGETPQDAAARALGRRLDGKPLAKPDAARGEENDFDFTDDPDGTKTPHYAHIRKVNPREDVVFRDRNHKMLRRGLPFGPLYDPEKPTDEPRGIIFNSYLTSIEEQFEFVQRRWANYARFPSETLEQYGRLTPTDPPRVDGLDPVLGDSAEDAGKRLAAPIAKNIPKPAYGGFVTTTGSVYAFAPSRPTLHQLAGDEELAD</sequence>